<proteinExistence type="predicted"/>
<dbReference type="Proteomes" id="UP001159363">
    <property type="component" value="Chromosome X"/>
</dbReference>
<protein>
    <submittedName>
        <fullName evidence="1">Uncharacterized protein</fullName>
    </submittedName>
</protein>
<sequence length="129" mass="14322">MSKASNKCTLYTVKVVIMNMKLLQSMRLKDTMCKNKDGRDDFKCVNPRACLAYDFKMFKVYVSVTLVPLKVRGQVKGDANKNTIEEASMTVKLYTGGQVSLLPVCICLNKSIHKLRDSATAGLPGRLAL</sequence>
<dbReference type="EMBL" id="JARBHB010000004">
    <property type="protein sequence ID" value="KAJ8887572.1"/>
    <property type="molecule type" value="Genomic_DNA"/>
</dbReference>
<keyword evidence="2" id="KW-1185">Reference proteome</keyword>
<name>A0ABQ9HTL2_9NEOP</name>
<organism evidence="1 2">
    <name type="scientific">Dryococelus australis</name>
    <dbReference type="NCBI Taxonomy" id="614101"/>
    <lineage>
        <taxon>Eukaryota</taxon>
        <taxon>Metazoa</taxon>
        <taxon>Ecdysozoa</taxon>
        <taxon>Arthropoda</taxon>
        <taxon>Hexapoda</taxon>
        <taxon>Insecta</taxon>
        <taxon>Pterygota</taxon>
        <taxon>Neoptera</taxon>
        <taxon>Polyneoptera</taxon>
        <taxon>Phasmatodea</taxon>
        <taxon>Verophasmatodea</taxon>
        <taxon>Anareolatae</taxon>
        <taxon>Phasmatidae</taxon>
        <taxon>Eurycanthinae</taxon>
        <taxon>Dryococelus</taxon>
    </lineage>
</organism>
<gene>
    <name evidence="1" type="ORF">PR048_013788</name>
</gene>
<accession>A0ABQ9HTL2</accession>
<evidence type="ECO:0000313" key="2">
    <source>
        <dbReference type="Proteomes" id="UP001159363"/>
    </source>
</evidence>
<comment type="caution">
    <text evidence="1">The sequence shown here is derived from an EMBL/GenBank/DDBJ whole genome shotgun (WGS) entry which is preliminary data.</text>
</comment>
<reference evidence="1 2" key="1">
    <citation type="submission" date="2023-02" db="EMBL/GenBank/DDBJ databases">
        <title>LHISI_Scaffold_Assembly.</title>
        <authorList>
            <person name="Stuart O.P."/>
            <person name="Cleave R."/>
            <person name="Magrath M.J.L."/>
            <person name="Mikheyev A.S."/>
        </authorList>
    </citation>
    <scope>NUCLEOTIDE SEQUENCE [LARGE SCALE GENOMIC DNA]</scope>
    <source>
        <strain evidence="1">Daus_M_001</strain>
        <tissue evidence="1">Leg muscle</tissue>
    </source>
</reference>
<evidence type="ECO:0000313" key="1">
    <source>
        <dbReference type="EMBL" id="KAJ8887572.1"/>
    </source>
</evidence>